<reference evidence="4 5" key="1">
    <citation type="journal article" date="2020" name="ISME J.">
        <title>Uncovering the hidden diversity of litter-decomposition mechanisms in mushroom-forming fungi.</title>
        <authorList>
            <person name="Floudas D."/>
            <person name="Bentzer J."/>
            <person name="Ahren D."/>
            <person name="Johansson T."/>
            <person name="Persson P."/>
            <person name="Tunlid A."/>
        </authorList>
    </citation>
    <scope>NUCLEOTIDE SEQUENCE [LARGE SCALE GENOMIC DNA]</scope>
    <source>
        <strain evidence="4 5">CBS 661.87</strain>
    </source>
</reference>
<dbReference type="EMBL" id="JAACJP010000016">
    <property type="protein sequence ID" value="KAF5379405.1"/>
    <property type="molecule type" value="Genomic_DNA"/>
</dbReference>
<evidence type="ECO:0000256" key="1">
    <source>
        <dbReference type="SAM" id="MobiDB-lite"/>
    </source>
</evidence>
<feature type="region of interest" description="Disordered" evidence="1">
    <location>
        <begin position="267"/>
        <end position="290"/>
    </location>
</feature>
<proteinExistence type="predicted"/>
<evidence type="ECO:0000313" key="4">
    <source>
        <dbReference type="EMBL" id="KAF5379405.1"/>
    </source>
</evidence>
<feature type="transmembrane region" description="Helical" evidence="2">
    <location>
        <begin position="236"/>
        <end position="262"/>
    </location>
</feature>
<protein>
    <submittedName>
        <fullName evidence="4">Uncharacterized protein</fullName>
    </submittedName>
</protein>
<evidence type="ECO:0000256" key="2">
    <source>
        <dbReference type="SAM" id="Phobius"/>
    </source>
</evidence>
<keyword evidence="2" id="KW-0812">Transmembrane</keyword>
<keyword evidence="2" id="KW-1133">Transmembrane helix</keyword>
<keyword evidence="2" id="KW-0472">Membrane</keyword>
<evidence type="ECO:0000313" key="5">
    <source>
        <dbReference type="Proteomes" id="UP000565441"/>
    </source>
</evidence>
<evidence type="ECO:0000256" key="3">
    <source>
        <dbReference type="SAM" id="SignalP"/>
    </source>
</evidence>
<dbReference type="OrthoDB" id="3267422at2759"/>
<feature type="chain" id="PRO_5034916772" evidence="3">
    <location>
        <begin position="29"/>
        <end position="319"/>
    </location>
</feature>
<gene>
    <name evidence="4" type="ORF">D9615_006494</name>
</gene>
<organism evidence="4 5">
    <name type="scientific">Tricholomella constricta</name>
    <dbReference type="NCBI Taxonomy" id="117010"/>
    <lineage>
        <taxon>Eukaryota</taxon>
        <taxon>Fungi</taxon>
        <taxon>Dikarya</taxon>
        <taxon>Basidiomycota</taxon>
        <taxon>Agaricomycotina</taxon>
        <taxon>Agaricomycetes</taxon>
        <taxon>Agaricomycetidae</taxon>
        <taxon>Agaricales</taxon>
        <taxon>Tricholomatineae</taxon>
        <taxon>Lyophyllaceae</taxon>
        <taxon>Tricholomella</taxon>
    </lineage>
</organism>
<comment type="caution">
    <text evidence="4">The sequence shown here is derived from an EMBL/GenBank/DDBJ whole genome shotgun (WGS) entry which is preliminary data.</text>
</comment>
<keyword evidence="3" id="KW-0732">Signal</keyword>
<keyword evidence="5" id="KW-1185">Reference proteome</keyword>
<accession>A0A8H5HA27</accession>
<dbReference type="AlphaFoldDB" id="A0A8H5HA27"/>
<sequence>MLQAIWHLTHIWAWFPLILLSFPIRTQAQSSQRNITVPSDAPQIVYTPFVCDVSSGSANTGKECDGAWQVISLKDATFVSTNGPAPGVDIVPQMFFRFRGANPQSSKLSRNTDILWRSKASAFYLSTSSLSNATTNITVSNNGTTSAAAFNSSVGIVSVYNLPESTISTVAITFIPDASPTRLDIGDIILTVAGEPVTSIIFPTETLPPTASLPTFGTPSPTSAPTPVQASSNRRLIAQAVGITLGLSLGLTTVAVLLYVFWRHRRRRRPPGDSDSETSRSTTHPPWPRVACPPTLAVGADYQTRWSGRSEKKWFRRWT</sequence>
<dbReference type="Proteomes" id="UP000565441">
    <property type="component" value="Unassembled WGS sequence"/>
</dbReference>
<name>A0A8H5HA27_9AGAR</name>
<feature type="signal peptide" evidence="3">
    <location>
        <begin position="1"/>
        <end position="28"/>
    </location>
</feature>